<organism evidence="10 11">
    <name type="scientific">Passalora fulva</name>
    <name type="common">Tomato leaf mold</name>
    <name type="synonym">Cladosporium fulvum</name>
    <dbReference type="NCBI Taxonomy" id="5499"/>
    <lineage>
        <taxon>Eukaryota</taxon>
        <taxon>Fungi</taxon>
        <taxon>Dikarya</taxon>
        <taxon>Ascomycota</taxon>
        <taxon>Pezizomycotina</taxon>
        <taxon>Dothideomycetes</taxon>
        <taxon>Dothideomycetidae</taxon>
        <taxon>Mycosphaerellales</taxon>
        <taxon>Mycosphaerellaceae</taxon>
        <taxon>Fulvia</taxon>
    </lineage>
</organism>
<comment type="subunit">
    <text evidence="3">Interacts with microtubules.</text>
</comment>
<feature type="region of interest" description="Disordered" evidence="8">
    <location>
        <begin position="836"/>
        <end position="868"/>
    </location>
</feature>
<dbReference type="Gene3D" id="1.25.10.10">
    <property type="entry name" value="Leucine-rich Repeat Variant"/>
    <property type="match status" value="3"/>
</dbReference>
<evidence type="ECO:0000256" key="2">
    <source>
        <dbReference type="ARBA" id="ARBA00009549"/>
    </source>
</evidence>
<dbReference type="KEGG" id="ffu:CLAFUR5_02605"/>
<reference evidence="10" key="2">
    <citation type="journal article" date="2022" name="Microb. Genom.">
        <title>A chromosome-scale genome assembly of the tomato pathogen Cladosporium fulvum reveals a compartmentalized genome architecture and the presence of a dispensable chromosome.</title>
        <authorList>
            <person name="Zaccaron A.Z."/>
            <person name="Chen L.H."/>
            <person name="Samaras A."/>
            <person name="Stergiopoulos I."/>
        </authorList>
    </citation>
    <scope>NUCLEOTIDE SEQUENCE</scope>
    <source>
        <strain evidence="10">Race5_Kim</strain>
    </source>
</reference>
<keyword evidence="4" id="KW-0132">Cell division</keyword>
<dbReference type="GO" id="GO:1990023">
    <property type="term" value="C:mitotic spindle midzone"/>
    <property type="evidence" value="ECO:0007669"/>
    <property type="project" value="TreeGrafter"/>
</dbReference>
<keyword evidence="11" id="KW-1185">Reference proteome</keyword>
<evidence type="ECO:0000256" key="5">
    <source>
        <dbReference type="ARBA" id="ARBA00022701"/>
    </source>
</evidence>
<feature type="compositionally biased region" description="Low complexity" evidence="8">
    <location>
        <begin position="674"/>
        <end position="689"/>
    </location>
</feature>
<dbReference type="OrthoDB" id="46159at2759"/>
<feature type="compositionally biased region" description="Polar residues" evidence="8">
    <location>
        <begin position="585"/>
        <end position="613"/>
    </location>
</feature>
<dbReference type="GO" id="GO:0005815">
    <property type="term" value="C:microtubule organizing center"/>
    <property type="evidence" value="ECO:0007669"/>
    <property type="project" value="TreeGrafter"/>
</dbReference>
<feature type="compositionally biased region" description="Polar residues" evidence="8">
    <location>
        <begin position="902"/>
        <end position="914"/>
    </location>
</feature>
<accession>A0A9Q8LA41</accession>
<dbReference type="SUPFAM" id="SSF48371">
    <property type="entry name" value="ARM repeat"/>
    <property type="match status" value="1"/>
</dbReference>
<evidence type="ECO:0000259" key="9">
    <source>
        <dbReference type="SMART" id="SM01349"/>
    </source>
</evidence>
<dbReference type="InterPro" id="IPR011989">
    <property type="entry name" value="ARM-like"/>
</dbReference>
<evidence type="ECO:0000256" key="3">
    <source>
        <dbReference type="ARBA" id="ARBA00011375"/>
    </source>
</evidence>
<evidence type="ECO:0000256" key="8">
    <source>
        <dbReference type="SAM" id="MobiDB-lite"/>
    </source>
</evidence>
<evidence type="ECO:0000256" key="7">
    <source>
        <dbReference type="ARBA" id="ARBA00024889"/>
    </source>
</evidence>
<dbReference type="InterPro" id="IPR034085">
    <property type="entry name" value="TOG"/>
</dbReference>
<evidence type="ECO:0000256" key="4">
    <source>
        <dbReference type="ARBA" id="ARBA00022618"/>
    </source>
</evidence>
<reference evidence="10" key="1">
    <citation type="submission" date="2021-12" db="EMBL/GenBank/DDBJ databases">
        <authorList>
            <person name="Zaccaron A."/>
            <person name="Stergiopoulos I."/>
        </authorList>
    </citation>
    <scope>NUCLEOTIDE SEQUENCE</scope>
    <source>
        <strain evidence="10">Race5_Kim</strain>
    </source>
</reference>
<keyword evidence="5" id="KW-0493">Microtubule</keyword>
<evidence type="ECO:0000313" key="11">
    <source>
        <dbReference type="Proteomes" id="UP000756132"/>
    </source>
</evidence>
<feature type="compositionally biased region" description="Polar residues" evidence="8">
    <location>
        <begin position="724"/>
        <end position="736"/>
    </location>
</feature>
<dbReference type="RefSeq" id="XP_047757875.1">
    <property type="nucleotide sequence ID" value="XM_047901753.1"/>
</dbReference>
<feature type="compositionally biased region" description="Polar residues" evidence="8">
    <location>
        <begin position="525"/>
        <end position="548"/>
    </location>
</feature>
<dbReference type="PANTHER" id="PTHR21567">
    <property type="entry name" value="CLASP"/>
    <property type="match status" value="1"/>
</dbReference>
<dbReference type="GO" id="GO:0008017">
    <property type="term" value="F:microtubule binding"/>
    <property type="evidence" value="ECO:0007669"/>
    <property type="project" value="TreeGrafter"/>
</dbReference>
<feature type="region of interest" description="Disordered" evidence="8">
    <location>
        <begin position="224"/>
        <end position="255"/>
    </location>
</feature>
<dbReference type="GO" id="GO:0060172">
    <property type="term" value="P:astral microtubule depolymerization"/>
    <property type="evidence" value="ECO:0007669"/>
    <property type="project" value="TreeGrafter"/>
</dbReference>
<dbReference type="GO" id="GO:0090307">
    <property type="term" value="P:mitotic spindle assembly"/>
    <property type="evidence" value="ECO:0007669"/>
    <property type="project" value="TreeGrafter"/>
</dbReference>
<protein>
    <recommendedName>
        <fullName evidence="9">TOG domain-containing protein</fullName>
    </recommendedName>
</protein>
<dbReference type="GeneID" id="71982483"/>
<keyword evidence="6" id="KW-0131">Cell cycle</keyword>
<dbReference type="EMBL" id="CP090164">
    <property type="protein sequence ID" value="UJO13509.1"/>
    <property type="molecule type" value="Genomic_DNA"/>
</dbReference>
<dbReference type="PANTHER" id="PTHR21567:SF9">
    <property type="entry name" value="CLIP-ASSOCIATING PROTEIN"/>
    <property type="match status" value="1"/>
</dbReference>
<feature type="domain" description="TOG" evidence="9">
    <location>
        <begin position="290"/>
        <end position="537"/>
    </location>
</feature>
<feature type="region of interest" description="Disordered" evidence="8">
    <location>
        <begin position="902"/>
        <end position="921"/>
    </location>
</feature>
<feature type="region of interest" description="Disordered" evidence="8">
    <location>
        <begin position="517"/>
        <end position="737"/>
    </location>
</feature>
<name>A0A9Q8LA41_PASFU</name>
<comment type="similarity">
    <text evidence="2">Belongs to the CLASP family.</text>
</comment>
<evidence type="ECO:0000313" key="10">
    <source>
        <dbReference type="EMBL" id="UJO13509.1"/>
    </source>
</evidence>
<feature type="domain" description="TOG" evidence="9">
    <location>
        <begin position="2"/>
        <end position="221"/>
    </location>
</feature>
<feature type="region of interest" description="Disordered" evidence="8">
    <location>
        <begin position="763"/>
        <end position="788"/>
    </location>
</feature>
<dbReference type="Pfam" id="PF12348">
    <property type="entry name" value="CLASP_N"/>
    <property type="match status" value="2"/>
</dbReference>
<sequence length="1191" mass="129908">MDGQAAALLAILKRPAASSEQKVQQFNSLKSDIKHYRVPESSQAAIFECIRLGVTQQASSTLASTAFSTLGHLLKRLKIQDASGHAISQLAPRLFESLRDRLGDLREPVRSAASQALSELYPYCGSDVEDIIRDEAIGGSNARAKEAGMRWVLRMHQDENMPFKGYTATIVARLEDADGNTREAAKTVLIELFSNAPDRAKLDLKRQLKAHSVRHSIATQILTQLGAEDSSSRPQTAGRDKAEASPSMNGSTRSLPTMDHAAHLAETLNSEAAQPPPQETVPMDPIYIDTSRELEDTFVDMRPHFEGKETEQNWIPRDKNILKIRRILKGNAPNESHQVFMAGIKSMVEGIIKVASSLRTTMATNGCQLVQELAKTLGPALDPHVEMFLQTFIKMSAATKHIAAEGGRVTADSIFQNCSYHIRMVQHVWSAVQEKNVQQRQCSAEWLRTIMRRQASYKHGFESSGGLELAEKCIKKGLDDANPKVKEGYRATYWILAKDWPQKAEAIISKLDPKSRTALEKDSHNPNASLHQSTAAPPTGRSTGTASRSALREMMAEQRKAKSSAKLPSRPNSAMADLSPAKQRPSASASTVRGKSTLSQVQNRNVSTTSKASSAAEPPGSTGAKKGSSLMSGPVRRPRRPEITRPQTADPYASRRLLRPETPADATPSGSPDKGTGTSKGSIGSTAASRNRARTGETYAGSPQSNSAKRSPVRSPVLHRAAPQHTSSSRPTSKGSINADLMAGLKLDDMTMVVPKTALTASRGAFSPGHKRPGLGQTHSVDSGIPDMVEDADGFTMVMPNLTSTRPRARSPLAYRSPMKAMFQDARQIGKLSPEAENHMNGNASESNDVESQRSNGAVKTPQPEEVQVYEDPFTDGAPVAGALDKRTVLGELPVNENIRLTSPAQSNTSSGSPAASPLPVQDMRMPMSAQDRADLMRNKKLLISGVERIRTKTLDAHGFRRMQDIAKSKADIWDGGKKYDELMAVVLEYLQTFDQDNKLNQQPQKAAGLKAQAMGLVRALLTLHRKNATAWYAKALVTVLVCRQGIDASSHVLADMHRTADEITHEATPDNCIDAILDFLPTPDQGDAVARSVAMALIVLRQLVTKTKEKDINLGTERQARLAQASARHLNDADLEVRKVDVDLASELIGLYGTTQEEQERFWIEFKGIDEGRLELLTYYIAKKGKAFGK</sequence>
<feature type="compositionally biased region" description="Polar residues" evidence="8">
    <location>
        <begin position="246"/>
        <end position="255"/>
    </location>
</feature>
<dbReference type="SMART" id="SM01349">
    <property type="entry name" value="TOG"/>
    <property type="match status" value="2"/>
</dbReference>
<gene>
    <name evidence="10" type="ORF">CLAFUR5_02605</name>
</gene>
<keyword evidence="6" id="KW-0498">Mitosis</keyword>
<comment type="function">
    <text evidence="7">Microtubule binding protein that promotes the stabilization of dynamic microtubules. Required for mitotic spindle formation.</text>
</comment>
<dbReference type="InterPro" id="IPR024395">
    <property type="entry name" value="CLASP_N_dom"/>
</dbReference>
<proteinExistence type="inferred from homology"/>
<evidence type="ECO:0000256" key="6">
    <source>
        <dbReference type="ARBA" id="ARBA00022776"/>
    </source>
</evidence>
<dbReference type="InterPro" id="IPR016024">
    <property type="entry name" value="ARM-type_fold"/>
</dbReference>
<dbReference type="GO" id="GO:0051301">
    <property type="term" value="P:cell division"/>
    <property type="evidence" value="ECO:0007669"/>
    <property type="project" value="UniProtKB-KW"/>
</dbReference>
<dbReference type="Proteomes" id="UP000756132">
    <property type="component" value="Chromosome 2"/>
</dbReference>
<dbReference type="AlphaFoldDB" id="A0A9Q8LA41"/>
<evidence type="ECO:0000256" key="1">
    <source>
        <dbReference type="ARBA" id="ARBA00004186"/>
    </source>
</evidence>
<feature type="compositionally biased region" description="Basic and acidic residues" evidence="8">
    <location>
        <begin position="550"/>
        <end position="560"/>
    </location>
</feature>
<comment type="subcellular location">
    <subcellularLocation>
        <location evidence="1">Cytoplasm</location>
        <location evidence="1">Cytoskeleton</location>
        <location evidence="1">Spindle</location>
    </subcellularLocation>
</comment>
<dbReference type="GO" id="GO:0005876">
    <property type="term" value="C:spindle microtubule"/>
    <property type="evidence" value="ECO:0007669"/>
    <property type="project" value="TreeGrafter"/>
</dbReference>
<dbReference type="GO" id="GO:0005881">
    <property type="term" value="C:cytoplasmic microtubule"/>
    <property type="evidence" value="ECO:0007669"/>
    <property type="project" value="TreeGrafter"/>
</dbReference>